<feature type="compositionally biased region" description="Gly residues" evidence="1">
    <location>
        <begin position="41"/>
        <end position="59"/>
    </location>
</feature>
<evidence type="ECO:0000313" key="2">
    <source>
        <dbReference type="EMBL" id="MFC4429795.1"/>
    </source>
</evidence>
<evidence type="ECO:0008006" key="4">
    <source>
        <dbReference type="Google" id="ProtNLM"/>
    </source>
</evidence>
<protein>
    <recommendedName>
        <fullName evidence="4">Tetratricopeptide repeat protein</fullName>
    </recommendedName>
</protein>
<dbReference type="InterPro" id="IPR011990">
    <property type="entry name" value="TPR-like_helical_dom_sf"/>
</dbReference>
<feature type="compositionally biased region" description="Acidic residues" evidence="1">
    <location>
        <begin position="440"/>
        <end position="456"/>
    </location>
</feature>
<accession>A0ABV8XZA2</accession>
<feature type="compositionally biased region" description="Basic and acidic residues" evidence="1">
    <location>
        <begin position="8"/>
        <end position="30"/>
    </location>
</feature>
<sequence length="466" mass="50582">MRAVAVIKTEERIIRMSENEERSGSSDRPRRGGGGRPERGSGSGSRGGYGGSKGGGTSSRGGERSFGRSSGQSSGREDRRGGSGDGPRRDGREVGRAGRGDGPRRDDNRGGGARREGRPERGGARHDRRGSRDGGPRVEGRSSPHNSGDLRSSNRPDRAKSPEIDEDVTGKELDRATSRELDTLDERNRPWVARHLVMAGRLLDIDPQLAFEHALAASRRGGRLGCVREAVGLTAYGAGEYAEALREFRTYRRITGDNTHLPEMVDSERALGRHDKALELAGDVDHASLEKAIRAELAMVLSGIHRDQGDIDSALAVLQIPELDRHRGFSFSPRLFRAYADVLIEAGRGEEAKAWRRQASVAERALGIGAFEDPEIIDFGLDDDGSEDRPRARDLVPPGLSSDDQQDVLQNDPEDRQVDGGRLDEEDLGSMQTSQRVDAEEPSPEGEEPQEPEGDISADVQGRGGH</sequence>
<comment type="caution">
    <text evidence="2">The sequence shown here is derived from an EMBL/GenBank/DDBJ whole genome shotgun (WGS) entry which is preliminary data.</text>
</comment>
<feature type="compositionally biased region" description="Acidic residues" evidence="1">
    <location>
        <begin position="377"/>
        <end position="386"/>
    </location>
</feature>
<proteinExistence type="predicted"/>
<reference evidence="3" key="1">
    <citation type="journal article" date="2019" name="Int. J. Syst. Evol. Microbiol.">
        <title>The Global Catalogue of Microorganisms (GCM) 10K type strain sequencing project: providing services to taxonomists for standard genome sequencing and annotation.</title>
        <authorList>
            <consortium name="The Broad Institute Genomics Platform"/>
            <consortium name="The Broad Institute Genome Sequencing Center for Infectious Disease"/>
            <person name="Wu L."/>
            <person name="Ma J."/>
        </authorList>
    </citation>
    <scope>NUCLEOTIDE SEQUENCE [LARGE SCALE GENOMIC DNA]</scope>
    <source>
        <strain evidence="3">CGMCC 1.12125</strain>
    </source>
</reference>
<evidence type="ECO:0000313" key="3">
    <source>
        <dbReference type="Proteomes" id="UP001595965"/>
    </source>
</evidence>
<organism evidence="2 3">
    <name type="scientific">Citricoccus alkalitolerans</name>
    <dbReference type="NCBI Taxonomy" id="246603"/>
    <lineage>
        <taxon>Bacteria</taxon>
        <taxon>Bacillati</taxon>
        <taxon>Actinomycetota</taxon>
        <taxon>Actinomycetes</taxon>
        <taxon>Micrococcales</taxon>
        <taxon>Micrococcaceae</taxon>
        <taxon>Citricoccus</taxon>
    </lineage>
</organism>
<name>A0ABV8XZA2_9MICC</name>
<gene>
    <name evidence="2" type="ORF">ACFO0K_08900</name>
</gene>
<feature type="compositionally biased region" description="Basic and acidic residues" evidence="1">
    <location>
        <begin position="152"/>
        <end position="181"/>
    </location>
</feature>
<evidence type="ECO:0000256" key="1">
    <source>
        <dbReference type="SAM" id="MobiDB-lite"/>
    </source>
</evidence>
<feature type="compositionally biased region" description="Basic and acidic residues" evidence="1">
    <location>
        <begin position="75"/>
        <end position="142"/>
    </location>
</feature>
<dbReference type="Proteomes" id="UP001595965">
    <property type="component" value="Unassembled WGS sequence"/>
</dbReference>
<feature type="compositionally biased region" description="Basic and acidic residues" evidence="1">
    <location>
        <begin position="413"/>
        <end position="423"/>
    </location>
</feature>
<keyword evidence="3" id="KW-1185">Reference proteome</keyword>
<dbReference type="EMBL" id="JBHSEN010000002">
    <property type="protein sequence ID" value="MFC4429795.1"/>
    <property type="molecule type" value="Genomic_DNA"/>
</dbReference>
<dbReference type="Gene3D" id="1.25.40.10">
    <property type="entry name" value="Tetratricopeptide repeat domain"/>
    <property type="match status" value="1"/>
</dbReference>
<dbReference type="RefSeq" id="WP_344227563.1">
    <property type="nucleotide sequence ID" value="NZ_BAAALH010000001.1"/>
</dbReference>
<feature type="region of interest" description="Disordered" evidence="1">
    <location>
        <begin position="1"/>
        <end position="181"/>
    </location>
</feature>
<feature type="region of interest" description="Disordered" evidence="1">
    <location>
        <begin position="377"/>
        <end position="466"/>
    </location>
</feature>